<feature type="non-terminal residue" evidence="3">
    <location>
        <position position="1"/>
    </location>
</feature>
<feature type="domain" description="Immunoglobulin C1-set" evidence="2">
    <location>
        <begin position="56"/>
        <end position="126"/>
    </location>
</feature>
<dbReference type="InterPro" id="IPR050208">
    <property type="entry name" value="MHC_class-I_related"/>
</dbReference>
<sequence length="133" mass="15590">RFKRICRRGAQKRLWVNVFVDIFTGFIEQADELIPVFSAPPDVYVFANMYIRDKNKLKLTCMATGFYFKDVIMTIRKNRTPVPEDEIESTQIRPNEDGTFQLTKSVEISKDDEVDCFVSPRTYKEPIIIKWGN</sequence>
<evidence type="ECO:0000259" key="2">
    <source>
        <dbReference type="SMART" id="SM00407"/>
    </source>
</evidence>
<evidence type="ECO:0000313" key="4">
    <source>
        <dbReference type="Proteomes" id="UP001529510"/>
    </source>
</evidence>
<dbReference type="InterPro" id="IPR003597">
    <property type="entry name" value="Ig_C1-set"/>
</dbReference>
<name>A0ABD0RKP7_CIRMR</name>
<accession>A0ABD0RKP7</accession>
<keyword evidence="1" id="KW-0325">Glycoprotein</keyword>
<dbReference type="PANTHER" id="PTHR16675:SF193">
    <property type="entry name" value="LOC571647 PROTEIN-RELATED"/>
    <property type="match status" value="1"/>
</dbReference>
<dbReference type="EMBL" id="JAMKFB020000003">
    <property type="protein sequence ID" value="KAL0199112.1"/>
    <property type="molecule type" value="Genomic_DNA"/>
</dbReference>
<dbReference type="InterPro" id="IPR013783">
    <property type="entry name" value="Ig-like_fold"/>
</dbReference>
<comment type="caution">
    <text evidence="3">The sequence shown here is derived from an EMBL/GenBank/DDBJ whole genome shotgun (WGS) entry which is preliminary data.</text>
</comment>
<dbReference type="Gene3D" id="2.60.40.10">
    <property type="entry name" value="Immunoglobulins"/>
    <property type="match status" value="1"/>
</dbReference>
<dbReference type="SMART" id="SM00407">
    <property type="entry name" value="IGc1"/>
    <property type="match status" value="1"/>
</dbReference>
<evidence type="ECO:0000256" key="1">
    <source>
        <dbReference type="ARBA" id="ARBA00023180"/>
    </source>
</evidence>
<organism evidence="3 4">
    <name type="scientific">Cirrhinus mrigala</name>
    <name type="common">Mrigala</name>
    <dbReference type="NCBI Taxonomy" id="683832"/>
    <lineage>
        <taxon>Eukaryota</taxon>
        <taxon>Metazoa</taxon>
        <taxon>Chordata</taxon>
        <taxon>Craniata</taxon>
        <taxon>Vertebrata</taxon>
        <taxon>Euteleostomi</taxon>
        <taxon>Actinopterygii</taxon>
        <taxon>Neopterygii</taxon>
        <taxon>Teleostei</taxon>
        <taxon>Ostariophysi</taxon>
        <taxon>Cypriniformes</taxon>
        <taxon>Cyprinidae</taxon>
        <taxon>Labeoninae</taxon>
        <taxon>Labeonini</taxon>
        <taxon>Cirrhinus</taxon>
    </lineage>
</organism>
<dbReference type="SUPFAM" id="SSF48726">
    <property type="entry name" value="Immunoglobulin"/>
    <property type="match status" value="1"/>
</dbReference>
<dbReference type="Pfam" id="PF07654">
    <property type="entry name" value="C1-set"/>
    <property type="match status" value="1"/>
</dbReference>
<evidence type="ECO:0000313" key="3">
    <source>
        <dbReference type="EMBL" id="KAL0199112.1"/>
    </source>
</evidence>
<dbReference type="PANTHER" id="PTHR16675">
    <property type="entry name" value="MHC CLASS I-RELATED"/>
    <property type="match status" value="1"/>
</dbReference>
<reference evidence="3 4" key="1">
    <citation type="submission" date="2024-05" db="EMBL/GenBank/DDBJ databases">
        <title>Genome sequencing and assembly of Indian major carp, Cirrhinus mrigala (Hamilton, 1822).</title>
        <authorList>
            <person name="Mohindra V."/>
            <person name="Chowdhury L.M."/>
            <person name="Lal K."/>
            <person name="Jena J.K."/>
        </authorList>
    </citation>
    <scope>NUCLEOTIDE SEQUENCE [LARGE SCALE GENOMIC DNA]</scope>
    <source>
        <strain evidence="3">CM1030</strain>
        <tissue evidence="3">Blood</tissue>
    </source>
</reference>
<gene>
    <name evidence="3" type="ORF">M9458_007652</name>
</gene>
<dbReference type="Proteomes" id="UP001529510">
    <property type="component" value="Unassembled WGS sequence"/>
</dbReference>
<protein>
    <recommendedName>
        <fullName evidence="2">Immunoglobulin C1-set domain-containing protein</fullName>
    </recommendedName>
</protein>
<dbReference type="InterPro" id="IPR036179">
    <property type="entry name" value="Ig-like_dom_sf"/>
</dbReference>
<dbReference type="AlphaFoldDB" id="A0ABD0RKP7"/>
<keyword evidence="4" id="KW-1185">Reference proteome</keyword>
<proteinExistence type="predicted"/>